<dbReference type="Pfam" id="PF12986">
    <property type="entry name" value="DUF3870"/>
    <property type="match status" value="1"/>
</dbReference>
<accession>A0A1I1XA86</accession>
<dbReference type="InterPro" id="IPR024617">
    <property type="entry name" value="DUF3870"/>
</dbReference>
<protein>
    <recommendedName>
        <fullName evidence="1">DUF3870 domain-containing protein</fullName>
    </recommendedName>
</protein>
<evidence type="ECO:0000259" key="1">
    <source>
        <dbReference type="Pfam" id="PF12986"/>
    </source>
</evidence>
<dbReference type="Proteomes" id="UP000199474">
    <property type="component" value="Unassembled WGS sequence"/>
</dbReference>
<proteinExistence type="predicted"/>
<name>A0A1I1XA86_9BACI</name>
<feature type="domain" description="DUF3870" evidence="1">
    <location>
        <begin position="13"/>
        <end position="104"/>
    </location>
</feature>
<keyword evidence="3" id="KW-1185">Reference proteome</keyword>
<sequence length="110" mass="12654">MELNAVYHQETVYVIGEAKSPSSNPITKQFETFFVGFVIDKTNGRIIDAECTAIIDLTKKFVQSLFVDQYITDSERIHEIITNRYLGSSQKALLVAYRHALKKFEETFNE</sequence>
<reference evidence="3" key="1">
    <citation type="submission" date="2016-10" db="EMBL/GenBank/DDBJ databases">
        <authorList>
            <person name="Varghese N."/>
            <person name="Submissions S."/>
        </authorList>
    </citation>
    <scope>NUCLEOTIDE SEQUENCE [LARGE SCALE GENOMIC DNA]</scope>
    <source>
        <strain evidence="3">DSM 22530</strain>
    </source>
</reference>
<dbReference type="AlphaFoldDB" id="A0A1I1XA86"/>
<dbReference type="STRING" id="640948.SAMN05216238_107146"/>
<evidence type="ECO:0000313" key="2">
    <source>
        <dbReference type="EMBL" id="SFE03558.1"/>
    </source>
</evidence>
<organism evidence="2 3">
    <name type="scientific">Lentibacillus persicus</name>
    <dbReference type="NCBI Taxonomy" id="640948"/>
    <lineage>
        <taxon>Bacteria</taxon>
        <taxon>Bacillati</taxon>
        <taxon>Bacillota</taxon>
        <taxon>Bacilli</taxon>
        <taxon>Bacillales</taxon>
        <taxon>Bacillaceae</taxon>
        <taxon>Lentibacillus</taxon>
    </lineage>
</organism>
<dbReference type="EMBL" id="FOMR01000007">
    <property type="protein sequence ID" value="SFE03558.1"/>
    <property type="molecule type" value="Genomic_DNA"/>
</dbReference>
<evidence type="ECO:0000313" key="3">
    <source>
        <dbReference type="Proteomes" id="UP000199474"/>
    </source>
</evidence>
<gene>
    <name evidence="2" type="ORF">SAMN05216238_107146</name>
</gene>